<sequence>MSKSMLVLVGIIVVLPLSSTMEPVMINHCQWKSAHNNYLQKNTRSLDDCIFLCYSDTKFKYALIRINLCSGQKKEDDTKTTIADVAMYCQQYKYDK</sequence>
<organism evidence="2 3">
    <name type="scientific">Romanomermis culicivorax</name>
    <name type="common">Nematode worm</name>
    <dbReference type="NCBI Taxonomy" id="13658"/>
    <lineage>
        <taxon>Eukaryota</taxon>
        <taxon>Metazoa</taxon>
        <taxon>Ecdysozoa</taxon>
        <taxon>Nematoda</taxon>
        <taxon>Enoplea</taxon>
        <taxon>Dorylaimia</taxon>
        <taxon>Mermithida</taxon>
        <taxon>Mermithoidea</taxon>
        <taxon>Mermithidae</taxon>
        <taxon>Romanomermis</taxon>
    </lineage>
</organism>
<feature type="chain" id="PRO_5037159192" evidence="1">
    <location>
        <begin position="21"/>
        <end position="96"/>
    </location>
</feature>
<keyword evidence="2" id="KW-1185">Reference proteome</keyword>
<evidence type="ECO:0000313" key="2">
    <source>
        <dbReference type="Proteomes" id="UP000887565"/>
    </source>
</evidence>
<keyword evidence="1" id="KW-0732">Signal</keyword>
<accession>A0A915HZK1</accession>
<reference evidence="3" key="1">
    <citation type="submission" date="2022-11" db="UniProtKB">
        <authorList>
            <consortium name="WormBaseParasite"/>
        </authorList>
    </citation>
    <scope>IDENTIFICATION</scope>
</reference>
<protein>
    <submittedName>
        <fullName evidence="3">Uncharacterized protein</fullName>
    </submittedName>
</protein>
<proteinExistence type="predicted"/>
<dbReference type="AlphaFoldDB" id="A0A915HZK1"/>
<dbReference type="WBParaSite" id="nRc.2.0.1.t06868-RA">
    <property type="protein sequence ID" value="nRc.2.0.1.t06868-RA"/>
    <property type="gene ID" value="nRc.2.0.1.g06868"/>
</dbReference>
<feature type="signal peptide" evidence="1">
    <location>
        <begin position="1"/>
        <end position="20"/>
    </location>
</feature>
<dbReference type="Proteomes" id="UP000887565">
    <property type="component" value="Unplaced"/>
</dbReference>
<evidence type="ECO:0000256" key="1">
    <source>
        <dbReference type="SAM" id="SignalP"/>
    </source>
</evidence>
<name>A0A915HZK1_ROMCU</name>
<evidence type="ECO:0000313" key="3">
    <source>
        <dbReference type="WBParaSite" id="nRc.2.0.1.t06868-RA"/>
    </source>
</evidence>